<comment type="subcellular location">
    <subcellularLocation>
        <location evidence="1">Cell membrane</location>
        <topology evidence="1">Multi-pass membrane protein</topology>
    </subcellularLocation>
</comment>
<keyword evidence="4" id="KW-1003">Cell membrane</keyword>
<evidence type="ECO:0000256" key="5">
    <source>
        <dbReference type="ARBA" id="ARBA00022692"/>
    </source>
</evidence>
<feature type="domain" description="MotA/TolQ/ExbB proton channel" evidence="9">
    <location>
        <begin position="106"/>
        <end position="217"/>
    </location>
</feature>
<feature type="transmembrane region" description="Helical" evidence="8">
    <location>
        <begin position="7"/>
        <end position="28"/>
    </location>
</feature>
<evidence type="ECO:0000256" key="3">
    <source>
        <dbReference type="ARBA" id="ARBA00022448"/>
    </source>
</evidence>
<dbReference type="PROSITE" id="PS01307">
    <property type="entry name" value="MOTA"/>
    <property type="match status" value="1"/>
</dbReference>
<keyword evidence="10" id="KW-0282">Flagellum</keyword>
<evidence type="ECO:0000256" key="2">
    <source>
        <dbReference type="ARBA" id="ARBA00008038"/>
    </source>
</evidence>
<dbReference type="Pfam" id="PF01618">
    <property type="entry name" value="MotA_ExbB"/>
    <property type="match status" value="1"/>
</dbReference>
<dbReference type="InterPro" id="IPR002898">
    <property type="entry name" value="MotA_ExbB_proton_chnl"/>
</dbReference>
<dbReference type="AlphaFoldDB" id="A0A1D2YSQ7"/>
<proteinExistence type="inferred from homology"/>
<dbReference type="GO" id="GO:0006935">
    <property type="term" value="P:chemotaxis"/>
    <property type="evidence" value="ECO:0007669"/>
    <property type="project" value="InterPro"/>
</dbReference>
<evidence type="ECO:0000313" key="11">
    <source>
        <dbReference type="Proteomes" id="UP000243739"/>
    </source>
</evidence>
<dbReference type="GO" id="GO:0005886">
    <property type="term" value="C:plasma membrane"/>
    <property type="evidence" value="ECO:0007669"/>
    <property type="project" value="UniProtKB-SubCell"/>
</dbReference>
<dbReference type="STRING" id="337097.BHF71_11155"/>
<dbReference type="Proteomes" id="UP000243739">
    <property type="component" value="Unassembled WGS sequence"/>
</dbReference>
<keyword evidence="6 8" id="KW-1133">Transmembrane helix</keyword>
<dbReference type="GO" id="GO:0071978">
    <property type="term" value="P:bacterial-type flagellum-dependent swarming motility"/>
    <property type="evidence" value="ECO:0007669"/>
    <property type="project" value="InterPro"/>
</dbReference>
<dbReference type="RefSeq" id="WP_069657441.1">
    <property type="nucleotide sequence ID" value="NZ_MIJF01000066.1"/>
</dbReference>
<evidence type="ECO:0000256" key="7">
    <source>
        <dbReference type="ARBA" id="ARBA00023136"/>
    </source>
</evidence>
<dbReference type="PANTHER" id="PTHR30433">
    <property type="entry name" value="CHEMOTAXIS PROTEIN MOTA"/>
    <property type="match status" value="1"/>
</dbReference>
<sequence length="272" mass="29797">MKKNDHLTLIGMILGIVLIFIAIVIGGSFAGAKIFFSVSSLLTVVGGLIASLMVNFKTNELKEAISAVKTTFKREEQNISELVEMFIELSTIARREGLLALDGKIEELDDPFIKKGILLTVDGLEADAIKEILVAELYAIEERQKIGRNVIDKAGEIAPAWGMVGTLIGLILMLQNLDDPKTIGPSMALALITTFYGSVLANLFFIPLAGKLQNKTDYDLYIKQIMIEGILGVQSGQNPKLLQEKLEVFIDKEVEKQSETPTSVNEEVLTDV</sequence>
<protein>
    <submittedName>
        <fullName evidence="10">Flagellar motor protein MotP</fullName>
    </submittedName>
</protein>
<feature type="transmembrane region" description="Helical" evidence="8">
    <location>
        <begin position="157"/>
        <end position="175"/>
    </location>
</feature>
<evidence type="ECO:0000256" key="6">
    <source>
        <dbReference type="ARBA" id="ARBA00022989"/>
    </source>
</evidence>
<keyword evidence="11" id="KW-1185">Reference proteome</keyword>
<name>A0A1D2YSQ7_9BACI</name>
<comment type="caution">
    <text evidence="10">The sequence shown here is derived from an EMBL/GenBank/DDBJ whole genome shotgun (WGS) entry which is preliminary data.</text>
</comment>
<accession>A0A1D2YSQ7</accession>
<dbReference type="EMBL" id="MIJF01000066">
    <property type="protein sequence ID" value="OEF97585.1"/>
    <property type="molecule type" value="Genomic_DNA"/>
</dbReference>
<feature type="transmembrane region" description="Helical" evidence="8">
    <location>
        <begin position="34"/>
        <end position="56"/>
    </location>
</feature>
<keyword evidence="10" id="KW-0966">Cell projection</keyword>
<dbReference type="InterPro" id="IPR000540">
    <property type="entry name" value="Flag_MotA_CS"/>
</dbReference>
<organism evidence="10 11">
    <name type="scientific">Vulcanibacillus modesticaldus</name>
    <dbReference type="NCBI Taxonomy" id="337097"/>
    <lineage>
        <taxon>Bacteria</taxon>
        <taxon>Bacillati</taxon>
        <taxon>Bacillota</taxon>
        <taxon>Bacilli</taxon>
        <taxon>Bacillales</taxon>
        <taxon>Bacillaceae</taxon>
        <taxon>Vulcanibacillus</taxon>
    </lineage>
</organism>
<keyword evidence="5 8" id="KW-0812">Transmembrane</keyword>
<comment type="similarity">
    <text evidence="2">Belongs to the MotA family.</text>
</comment>
<dbReference type="InterPro" id="IPR047055">
    <property type="entry name" value="MotA-like"/>
</dbReference>
<evidence type="ECO:0000313" key="10">
    <source>
        <dbReference type="EMBL" id="OEF97585.1"/>
    </source>
</evidence>
<dbReference type="PANTHER" id="PTHR30433:SF2">
    <property type="entry name" value="MOTILITY PROTEIN A"/>
    <property type="match status" value="1"/>
</dbReference>
<keyword evidence="10" id="KW-0969">Cilium</keyword>
<feature type="transmembrane region" description="Helical" evidence="8">
    <location>
        <begin position="187"/>
        <end position="206"/>
    </location>
</feature>
<dbReference type="OrthoDB" id="9806929at2"/>
<gene>
    <name evidence="10" type="ORF">BHF71_11155</name>
</gene>
<evidence type="ECO:0000259" key="9">
    <source>
        <dbReference type="Pfam" id="PF01618"/>
    </source>
</evidence>
<evidence type="ECO:0000256" key="1">
    <source>
        <dbReference type="ARBA" id="ARBA00004651"/>
    </source>
</evidence>
<keyword evidence="3" id="KW-0813">Transport</keyword>
<reference evidence="10 11" key="1">
    <citation type="submission" date="2016-09" db="EMBL/GenBank/DDBJ databases">
        <title>Draft genome sequence for the type strain of Vulcanibacillus modesticaldus BR, a strictly anaerobic, moderately thermophilic, and nitrate-reducing bacterium from deep sea-hydrothermal vents of the Mid-Atlantic Ridge.</title>
        <authorList>
            <person name="Abin C.A."/>
            <person name="Hollibaugh J.T."/>
        </authorList>
    </citation>
    <scope>NUCLEOTIDE SEQUENCE [LARGE SCALE GENOMIC DNA]</scope>
    <source>
        <strain evidence="10 11">BR</strain>
    </source>
</reference>
<evidence type="ECO:0000256" key="4">
    <source>
        <dbReference type="ARBA" id="ARBA00022475"/>
    </source>
</evidence>
<evidence type="ECO:0000256" key="8">
    <source>
        <dbReference type="SAM" id="Phobius"/>
    </source>
</evidence>
<keyword evidence="7 8" id="KW-0472">Membrane</keyword>